<evidence type="ECO:0000313" key="2">
    <source>
        <dbReference type="EMBL" id="PKD18937.1"/>
    </source>
</evidence>
<evidence type="ECO:0000313" key="3">
    <source>
        <dbReference type="Proteomes" id="UP000176009"/>
    </source>
</evidence>
<organism evidence="2 4">
    <name type="scientific">Salegentibacter salarius</name>
    <dbReference type="NCBI Taxonomy" id="435906"/>
    <lineage>
        <taxon>Bacteria</taxon>
        <taxon>Pseudomonadati</taxon>
        <taxon>Bacteroidota</taxon>
        <taxon>Flavobacteriia</taxon>
        <taxon>Flavobacteriales</taxon>
        <taxon>Flavobacteriaceae</taxon>
        <taxon>Salegentibacter</taxon>
    </lineage>
</organism>
<dbReference type="AlphaFoldDB" id="A0A2N0TW08"/>
<protein>
    <submittedName>
        <fullName evidence="2">Uncharacterized protein</fullName>
    </submittedName>
</protein>
<keyword evidence="3" id="KW-1185">Reference proteome</keyword>
<gene>
    <name evidence="2" type="ORF">APR40_12070</name>
    <name evidence="1" type="ORF">BHS39_12095</name>
</gene>
<reference evidence="2 4" key="1">
    <citation type="submission" date="2015-10" db="EMBL/GenBank/DDBJ databases">
        <title>Draft genome sequence of Salegentibacter salinarum KCTC 12975.</title>
        <authorList>
            <person name="Lin W."/>
            <person name="Zheng Q."/>
        </authorList>
    </citation>
    <scope>NUCLEOTIDE SEQUENCE [LARGE SCALE GENOMIC DNA]</scope>
    <source>
        <strain evidence="2 4">KCTC 12974</strain>
    </source>
</reference>
<evidence type="ECO:0000313" key="1">
    <source>
        <dbReference type="EMBL" id="OEY72640.1"/>
    </source>
</evidence>
<comment type="caution">
    <text evidence="2">The sequence shown here is derived from an EMBL/GenBank/DDBJ whole genome shotgun (WGS) entry which is preliminary data.</text>
</comment>
<dbReference type="EMBL" id="MJBR01000016">
    <property type="protein sequence ID" value="OEY72640.1"/>
    <property type="molecule type" value="Genomic_DNA"/>
</dbReference>
<dbReference type="EMBL" id="LKTR01000019">
    <property type="protein sequence ID" value="PKD18937.1"/>
    <property type="molecule type" value="Genomic_DNA"/>
</dbReference>
<dbReference type="Proteomes" id="UP000232533">
    <property type="component" value="Unassembled WGS sequence"/>
</dbReference>
<dbReference type="Proteomes" id="UP000176009">
    <property type="component" value="Unassembled WGS sequence"/>
</dbReference>
<evidence type="ECO:0000313" key="4">
    <source>
        <dbReference type="Proteomes" id="UP000232533"/>
    </source>
</evidence>
<reference evidence="1 3" key="2">
    <citation type="submission" date="2016-09" db="EMBL/GenBank/DDBJ databases">
        <title>Genome Sequence of Salegentibacter salarius,Isolated from a Marine Solar Saltern of the Yellow Sea in South Korea.</title>
        <authorList>
            <person name="Zheng Q."/>
            <person name="Liu Y."/>
        </authorList>
    </citation>
    <scope>NUCLEOTIDE SEQUENCE [LARGE SCALE GENOMIC DNA]</scope>
    <source>
        <strain evidence="1 3">KCTC 12974</strain>
    </source>
</reference>
<accession>A0A2N0TW08</accession>
<name>A0A2N0TW08_9FLAO</name>
<sequence length="59" mass="6960">MWTKPRDSGWSIFSIGHPRGFGHGFWHFAKKFLEKGVFFFASFLLDEQKKPIGSRTHIY</sequence>
<proteinExistence type="predicted"/>